<protein>
    <recommendedName>
        <fullName evidence="2">DUF6534 domain-containing protein</fullName>
    </recommendedName>
</protein>
<keyword evidence="1" id="KW-1133">Transmembrane helix</keyword>
<keyword evidence="1" id="KW-0812">Transmembrane</keyword>
<evidence type="ECO:0000259" key="2">
    <source>
        <dbReference type="Pfam" id="PF20152"/>
    </source>
</evidence>
<feature type="transmembrane region" description="Helical" evidence="1">
    <location>
        <begin position="52"/>
        <end position="77"/>
    </location>
</feature>
<feature type="domain" description="DUF6534" evidence="2">
    <location>
        <begin position="174"/>
        <end position="268"/>
    </location>
</feature>
<keyword evidence="1" id="KW-0472">Membrane</keyword>
<dbReference type="PANTHER" id="PTHR40465:SF1">
    <property type="entry name" value="DUF6534 DOMAIN-CONTAINING PROTEIN"/>
    <property type="match status" value="1"/>
</dbReference>
<comment type="caution">
    <text evidence="3">The sequence shown here is derived from an EMBL/GenBank/DDBJ whole genome shotgun (WGS) entry which is preliminary data.</text>
</comment>
<accession>A0AAD7X580</accession>
<dbReference type="EMBL" id="JAPEVG010000598">
    <property type="protein sequence ID" value="KAJ8457099.1"/>
    <property type="molecule type" value="Genomic_DNA"/>
</dbReference>
<evidence type="ECO:0000313" key="3">
    <source>
        <dbReference type="EMBL" id="KAJ8457099.1"/>
    </source>
</evidence>
<proteinExistence type="predicted"/>
<evidence type="ECO:0000256" key="1">
    <source>
        <dbReference type="SAM" id="Phobius"/>
    </source>
</evidence>
<dbReference type="Pfam" id="PF20152">
    <property type="entry name" value="DUF6534"/>
    <property type="match status" value="1"/>
</dbReference>
<evidence type="ECO:0000313" key="4">
    <source>
        <dbReference type="Proteomes" id="UP001215151"/>
    </source>
</evidence>
<dbReference type="AlphaFoldDB" id="A0AAD7X580"/>
<feature type="transmembrane region" description="Helical" evidence="1">
    <location>
        <begin position="89"/>
        <end position="113"/>
    </location>
</feature>
<feature type="transmembrane region" description="Helical" evidence="1">
    <location>
        <begin position="20"/>
        <end position="40"/>
    </location>
</feature>
<dbReference type="Proteomes" id="UP001215151">
    <property type="component" value="Unassembled WGS sequence"/>
</dbReference>
<feature type="transmembrane region" description="Helical" evidence="1">
    <location>
        <begin position="164"/>
        <end position="188"/>
    </location>
</feature>
<dbReference type="PANTHER" id="PTHR40465">
    <property type="entry name" value="CHROMOSOME 1, WHOLE GENOME SHOTGUN SEQUENCE"/>
    <property type="match status" value="1"/>
</dbReference>
<name>A0AAD7X580_9APHY</name>
<organism evidence="3 4">
    <name type="scientific">Trametes cubensis</name>
    <dbReference type="NCBI Taxonomy" id="1111947"/>
    <lineage>
        <taxon>Eukaryota</taxon>
        <taxon>Fungi</taxon>
        <taxon>Dikarya</taxon>
        <taxon>Basidiomycota</taxon>
        <taxon>Agaricomycotina</taxon>
        <taxon>Agaricomycetes</taxon>
        <taxon>Polyporales</taxon>
        <taxon>Polyporaceae</taxon>
        <taxon>Trametes</taxon>
    </lineage>
</organism>
<sequence>MDIPNNVRSGIQESLACQIIGFTLSTTLYGITILQTYFYYRQYGVRDGWPTKLLIAVLLLIDTLTTIFLTHAMYTYVVLDFGAPSKTDLITWSFASENFLGIVSAVLYQCYFARRLWIFSRHNKTLVALILFFTVVNAGSGMALTVRAYTLDTWASLATVPSRALLGLFSGSCSVCDALITAGLCYFLQAGRTGIKGSAFKPSDNWTDTLIDRLIIYAIERGLLTTICQIMHMILTVALPGHAFFLPFAMMESKLYANALLATLNVRNALSESEQNTVELTIPNFRATTTSDTATQGRVEFDHFASAASHGSFSRSYSGLGVKTSTAVSTASEPSPVATIQFASPRTLQLLRHTSSSSIAPEKADRSGAD</sequence>
<feature type="transmembrane region" description="Helical" evidence="1">
    <location>
        <begin position="125"/>
        <end position="144"/>
    </location>
</feature>
<gene>
    <name evidence="3" type="ORF">ONZ51_g11732</name>
</gene>
<reference evidence="3" key="1">
    <citation type="submission" date="2022-11" db="EMBL/GenBank/DDBJ databases">
        <title>Genome Sequence of Cubamyces cubensis.</title>
        <authorList>
            <person name="Buettner E."/>
        </authorList>
    </citation>
    <scope>NUCLEOTIDE SEQUENCE</scope>
    <source>
        <strain evidence="3">MPL-01</strain>
    </source>
</reference>
<dbReference type="InterPro" id="IPR045339">
    <property type="entry name" value="DUF6534"/>
</dbReference>
<keyword evidence="4" id="KW-1185">Reference proteome</keyword>